<comment type="caution">
    <text evidence="2">The sequence shown here is derived from an EMBL/GenBank/DDBJ whole genome shotgun (WGS) entry which is preliminary data.</text>
</comment>
<sequence length="483" mass="54637">MEVIKTPVTPEVMTRLLMQAIEKPQGGQEGSLPQEIITSDREFQFFLRGALKDLDIDITYADQLPFSSELFNYLDHASTSTPDEIPEPLQGVMDDVVDRLWTAAPWQNLLDSQIFRIACKALDSCFFATFLGFLGEEYGVLLYRNLDSLISFRQNVFEINLETSIESDNFNESETAFLRQDCIFLTFNLTDEGDRYPSLLPSPMDSPPSSSTVVVPSFGSIHPLEGLRTYLDEEEAAIIYMGLEAFLKFWQKNNKKINVNRFPALEATTKIKHPIAQTNISWVVSTLPDVTATLQAMEPDKTNPFLRTTGDGLDLKVIPINDNFVPDKSLVFLDERPMAWLEEAKNYTRYYQEGELPLKASSMATLIIQTSQPKVRTMVQTLATGDGLNWVQIVKSDASLHESPKHILMLQTSGGEFIYCNEYDPEDKGYMKVFKQWDKLCRKSGGWCVVLLASGITGKGRMNPQFSDLWAFLEVPYLSLVDD</sequence>
<organism evidence="2 3">
    <name type="scientific">Candidatus Synechococcus calcipolaris G9</name>
    <dbReference type="NCBI Taxonomy" id="1497997"/>
    <lineage>
        <taxon>Bacteria</taxon>
        <taxon>Bacillati</taxon>
        <taxon>Cyanobacteriota</taxon>
        <taxon>Cyanophyceae</taxon>
        <taxon>Synechococcales</taxon>
        <taxon>Synechococcaceae</taxon>
        <taxon>Synechococcus</taxon>
    </lineage>
</organism>
<keyword evidence="3" id="KW-1185">Reference proteome</keyword>
<feature type="domain" description="DUF6930" evidence="1">
    <location>
        <begin position="1"/>
        <end position="74"/>
    </location>
</feature>
<dbReference type="Proteomes" id="UP001154265">
    <property type="component" value="Unassembled WGS sequence"/>
</dbReference>
<accession>A0ABT6EU79</accession>
<reference evidence="2" key="2">
    <citation type="submission" date="2022-01" db="EMBL/GenBank/DDBJ databases">
        <authorList>
            <person name="Zivanovic Y."/>
            <person name="Moreira D."/>
            <person name="Lopez-Garcia P."/>
        </authorList>
    </citation>
    <scope>NUCLEOTIDE SEQUENCE</scope>
    <source>
        <strain evidence="2">G9</strain>
    </source>
</reference>
<protein>
    <recommendedName>
        <fullName evidence="1">DUF6930 domain-containing protein</fullName>
    </recommendedName>
</protein>
<evidence type="ECO:0000313" key="2">
    <source>
        <dbReference type="EMBL" id="MDG2989444.1"/>
    </source>
</evidence>
<evidence type="ECO:0000259" key="1">
    <source>
        <dbReference type="Pfam" id="PF22007"/>
    </source>
</evidence>
<name>A0ABT6EU79_9SYNE</name>
<dbReference type="InterPro" id="IPR054216">
    <property type="entry name" value="DUF6930"/>
</dbReference>
<evidence type="ECO:0000313" key="3">
    <source>
        <dbReference type="Proteomes" id="UP001154265"/>
    </source>
</evidence>
<gene>
    <name evidence="2" type="ORF">L3556_00640</name>
</gene>
<dbReference type="Pfam" id="PF22007">
    <property type="entry name" value="DUF6930"/>
    <property type="match status" value="1"/>
</dbReference>
<reference evidence="2" key="1">
    <citation type="journal article" date="2022" name="Genome Biol. Evol.">
        <title>A New Gene Family Diagnostic for Intracellular Biomineralization of Amorphous Ca Carbonates by Cyanobacteria.</title>
        <authorList>
            <person name="Benzerara K."/>
            <person name="Duprat E."/>
            <person name="Bitard-Feildel T."/>
            <person name="Caumes G."/>
            <person name="Cassier-Chauvat C."/>
            <person name="Chauvat F."/>
            <person name="Dezi M."/>
            <person name="Diop S.I."/>
            <person name="Gaschignard G."/>
            <person name="Gorgen S."/>
            <person name="Gugger M."/>
            <person name="Lopez-Garcia P."/>
            <person name="Millet M."/>
            <person name="Skouri-Panet F."/>
            <person name="Moreira D."/>
            <person name="Callebaut I."/>
        </authorList>
    </citation>
    <scope>NUCLEOTIDE SEQUENCE</scope>
    <source>
        <strain evidence="2">G9</strain>
    </source>
</reference>
<dbReference type="EMBL" id="JAKKUT010000001">
    <property type="protein sequence ID" value="MDG2989444.1"/>
    <property type="molecule type" value="Genomic_DNA"/>
</dbReference>
<proteinExistence type="predicted"/>